<accession>A0A420H767</accession>
<dbReference type="Gene3D" id="6.10.250.2790">
    <property type="match status" value="1"/>
</dbReference>
<sequence length="370" mass="41137">MPLDSKIAHQQQNSKLGDQEALSLAREVQSSLSTEPKSVHLSDPFLRPFLDPSFDPPDYFNSNMPSLYGSKAPFSGKNSVPLTELAPLAQTAVSQLSANTARLNTVLTQLTDEILRSGSRLAYEVELLRGNTLNLSEALTEVLHDDLARFTPVDLDNDLKKNTEEQKTPTGIPDKLSGSIFNTRSDHSKIQEPPFVQQLRVLTLVRSRLESVINVFDDAMAWSFPPSEVSTASSFFSVSGPEIGSGIHGCSTEDKGQKVSKKIRSEISEALNHEDPIHGIESATKRVEEFENLAIVWKGTSEERARLKFIENLAKMVKERYRDLMRDTEQNSRLRQSPKKALEAIDATEESKPVTGYGFISQLQKLRGPL</sequence>
<dbReference type="AlphaFoldDB" id="A0A420H767"/>
<feature type="region of interest" description="Disordered" evidence="1">
    <location>
        <begin position="1"/>
        <end position="38"/>
    </location>
</feature>
<evidence type="ECO:0000313" key="3">
    <source>
        <dbReference type="Proteomes" id="UP000285405"/>
    </source>
</evidence>
<name>A0A420H767_9PEZI</name>
<evidence type="ECO:0000256" key="1">
    <source>
        <dbReference type="SAM" id="MobiDB-lite"/>
    </source>
</evidence>
<evidence type="ECO:0000313" key="2">
    <source>
        <dbReference type="EMBL" id="RKF53284.1"/>
    </source>
</evidence>
<reference evidence="2 3" key="1">
    <citation type="journal article" date="2018" name="BMC Genomics">
        <title>Comparative genome analyses reveal sequence features reflecting distinct modes of host-adaptation between dicot and monocot powdery mildew.</title>
        <authorList>
            <person name="Wu Y."/>
            <person name="Ma X."/>
            <person name="Pan Z."/>
            <person name="Kale S.D."/>
            <person name="Song Y."/>
            <person name="King H."/>
            <person name="Zhang Q."/>
            <person name="Presley C."/>
            <person name="Deng X."/>
            <person name="Wei C.I."/>
            <person name="Xiao S."/>
        </authorList>
    </citation>
    <scope>NUCLEOTIDE SEQUENCE [LARGE SCALE GENOMIC DNA]</scope>
    <source>
        <strain evidence="2">UCSC1</strain>
    </source>
</reference>
<organism evidence="2 3">
    <name type="scientific">Golovinomyces cichoracearum</name>
    <dbReference type="NCBI Taxonomy" id="62708"/>
    <lineage>
        <taxon>Eukaryota</taxon>
        <taxon>Fungi</taxon>
        <taxon>Dikarya</taxon>
        <taxon>Ascomycota</taxon>
        <taxon>Pezizomycotina</taxon>
        <taxon>Leotiomycetes</taxon>
        <taxon>Erysiphales</taxon>
        <taxon>Erysiphaceae</taxon>
        <taxon>Golovinomyces</taxon>
    </lineage>
</organism>
<gene>
    <name evidence="2" type="ORF">GcC1_222016</name>
</gene>
<dbReference type="EMBL" id="MCBR01022266">
    <property type="protein sequence ID" value="RKF53284.1"/>
    <property type="molecule type" value="Genomic_DNA"/>
</dbReference>
<proteinExistence type="predicted"/>
<dbReference type="Proteomes" id="UP000285405">
    <property type="component" value="Unassembled WGS sequence"/>
</dbReference>
<dbReference type="OrthoDB" id="5413829at2759"/>
<comment type="caution">
    <text evidence="2">The sequence shown here is derived from an EMBL/GenBank/DDBJ whole genome shotgun (WGS) entry which is preliminary data.</text>
</comment>
<protein>
    <submittedName>
        <fullName evidence="2">Uncharacterized protein</fullName>
    </submittedName>
</protein>